<dbReference type="EnsemblPlants" id="AVESA.00010b.r2.1AG0042090.1">
    <property type="protein sequence ID" value="AVESA.00010b.r2.1AG0042090.1.CDS.1"/>
    <property type="gene ID" value="AVESA.00010b.r2.1AG0042090"/>
</dbReference>
<keyword evidence="2" id="KW-1185">Reference proteome</keyword>
<proteinExistence type="predicted"/>
<protein>
    <submittedName>
        <fullName evidence="1">Uncharacterized protein</fullName>
    </submittedName>
</protein>
<sequence>MEAIAYGQQAYRLANELQISEVYLIRGLGFQTADMPPQFGLAISTNFYVVMHSWTQVHLAGPNISIPVLPSQFMDFDDAARLRDKMLTGAYCSLFKWFTLCVISYNTMQKFDCSIFQMSLG</sequence>
<reference evidence="1" key="2">
    <citation type="submission" date="2025-09" db="UniProtKB">
        <authorList>
            <consortium name="EnsemblPlants"/>
        </authorList>
    </citation>
    <scope>IDENTIFICATION</scope>
</reference>
<reference evidence="1" key="1">
    <citation type="submission" date="2021-05" db="EMBL/GenBank/DDBJ databases">
        <authorList>
            <person name="Scholz U."/>
            <person name="Mascher M."/>
            <person name="Fiebig A."/>
        </authorList>
    </citation>
    <scope>NUCLEOTIDE SEQUENCE [LARGE SCALE GENOMIC DNA]</scope>
</reference>
<evidence type="ECO:0000313" key="1">
    <source>
        <dbReference type="EnsemblPlants" id="AVESA.00010b.r2.1AG0042090.1.CDS.1"/>
    </source>
</evidence>
<organism evidence="1 2">
    <name type="scientific">Avena sativa</name>
    <name type="common">Oat</name>
    <dbReference type="NCBI Taxonomy" id="4498"/>
    <lineage>
        <taxon>Eukaryota</taxon>
        <taxon>Viridiplantae</taxon>
        <taxon>Streptophyta</taxon>
        <taxon>Embryophyta</taxon>
        <taxon>Tracheophyta</taxon>
        <taxon>Spermatophyta</taxon>
        <taxon>Magnoliopsida</taxon>
        <taxon>Liliopsida</taxon>
        <taxon>Poales</taxon>
        <taxon>Poaceae</taxon>
        <taxon>BOP clade</taxon>
        <taxon>Pooideae</taxon>
        <taxon>Poodae</taxon>
        <taxon>Poeae</taxon>
        <taxon>Poeae Chloroplast Group 1 (Aveneae type)</taxon>
        <taxon>Aveninae</taxon>
        <taxon>Avena</taxon>
    </lineage>
</organism>
<name>A0ACD5TF58_AVESA</name>
<accession>A0ACD5TF58</accession>
<evidence type="ECO:0000313" key="2">
    <source>
        <dbReference type="Proteomes" id="UP001732700"/>
    </source>
</evidence>
<dbReference type="Proteomes" id="UP001732700">
    <property type="component" value="Chromosome 1A"/>
</dbReference>